<organism evidence="1 2">
    <name type="scientific">Spongiibacter pelagi</name>
    <dbReference type="NCBI Taxonomy" id="2760804"/>
    <lineage>
        <taxon>Bacteria</taxon>
        <taxon>Pseudomonadati</taxon>
        <taxon>Pseudomonadota</taxon>
        <taxon>Gammaproteobacteria</taxon>
        <taxon>Cellvibrionales</taxon>
        <taxon>Spongiibacteraceae</taxon>
        <taxon>Spongiibacter</taxon>
    </lineage>
</organism>
<keyword evidence="2" id="KW-1185">Reference proteome</keyword>
<sequence>MNKFRILVLHDGKPGHQTQSVGMAKLIQKNWAAECEVTLLRAKPRFKLLNKIIRKLVTKKSGWIRRFFFNCYVMEGLPERAPNLIISFGGDVVALNLSLRQLWKVPNIVNGKLYGLPNALVAAHVTAFGDDSLPSNSVATRIALCKTDKAVCEAEGAAIKTQAGNQRLWALFVGGDGGGYEYSQEDWIALGNALEKLSVQHGIRWLVSTSRRTSNAGQQLLKEACSESFCQSAIWYGDDSSTSLNAYLGAAEKLFCTEDSMSMLSESVAMGKPVISVSPACANPTPTHAKMVGHMENVGLINRLPISSMAHYRGENVVPVESYDSHLDSIFHRLIDLGVIAPPMRGGVAGGISSPVLANA</sequence>
<evidence type="ECO:0000313" key="2">
    <source>
        <dbReference type="Proteomes" id="UP000610558"/>
    </source>
</evidence>
<proteinExistence type="predicted"/>
<dbReference type="InterPro" id="IPR009367">
    <property type="entry name" value="Elm1-like"/>
</dbReference>
<dbReference type="RefSeq" id="WP_190765334.1">
    <property type="nucleotide sequence ID" value="NZ_JACXLD010000005.1"/>
</dbReference>
<accession>A0A927C4V4</accession>
<dbReference type="AlphaFoldDB" id="A0A927C4V4"/>
<comment type="caution">
    <text evidence="1">The sequence shown here is derived from an EMBL/GenBank/DDBJ whole genome shotgun (WGS) entry which is preliminary data.</text>
</comment>
<gene>
    <name evidence="1" type="ORF">IB286_10660</name>
</gene>
<dbReference type="Pfam" id="PF06258">
    <property type="entry name" value="Mito_fiss_Elm1"/>
    <property type="match status" value="1"/>
</dbReference>
<protein>
    <submittedName>
        <fullName evidence="1">Mitochondrial fission ELM1 family protein</fullName>
    </submittedName>
</protein>
<dbReference type="Proteomes" id="UP000610558">
    <property type="component" value="Unassembled WGS sequence"/>
</dbReference>
<name>A0A927C4V4_9GAMM</name>
<reference evidence="1" key="1">
    <citation type="submission" date="2020-09" db="EMBL/GenBank/DDBJ databases">
        <authorList>
            <person name="Yoon J.-W."/>
        </authorList>
    </citation>
    <scope>NUCLEOTIDE SEQUENCE</scope>
    <source>
        <strain evidence="1">KMU-158</strain>
    </source>
</reference>
<evidence type="ECO:0000313" key="1">
    <source>
        <dbReference type="EMBL" id="MBD2859465.1"/>
    </source>
</evidence>
<dbReference type="EMBL" id="JACXLD010000005">
    <property type="protein sequence ID" value="MBD2859465.1"/>
    <property type="molecule type" value="Genomic_DNA"/>
</dbReference>